<proteinExistence type="predicted"/>
<name>A0ABR3L2J7_TRISP</name>
<organism evidence="1 2">
    <name type="scientific">Trichinella spiralis</name>
    <name type="common">Trichina worm</name>
    <dbReference type="NCBI Taxonomy" id="6334"/>
    <lineage>
        <taxon>Eukaryota</taxon>
        <taxon>Metazoa</taxon>
        <taxon>Ecdysozoa</taxon>
        <taxon>Nematoda</taxon>
        <taxon>Enoplea</taxon>
        <taxon>Dorylaimia</taxon>
        <taxon>Trichinellida</taxon>
        <taxon>Trichinellidae</taxon>
        <taxon>Trichinella</taxon>
    </lineage>
</organism>
<dbReference type="EMBL" id="JBEUSY010000042">
    <property type="protein sequence ID" value="KAL1245994.1"/>
    <property type="molecule type" value="Genomic_DNA"/>
</dbReference>
<accession>A0ABR3L2J7</accession>
<evidence type="ECO:0000313" key="1">
    <source>
        <dbReference type="EMBL" id="KAL1245994.1"/>
    </source>
</evidence>
<gene>
    <name evidence="1" type="ORF">TSPI_10759</name>
</gene>
<dbReference type="Proteomes" id="UP001558632">
    <property type="component" value="Unassembled WGS sequence"/>
</dbReference>
<protein>
    <submittedName>
        <fullName evidence="1">Rotatin</fullName>
    </submittedName>
</protein>
<comment type="caution">
    <text evidence="1">The sequence shown here is derived from an EMBL/GenBank/DDBJ whole genome shotgun (WGS) entry which is preliminary data.</text>
</comment>
<evidence type="ECO:0000313" key="2">
    <source>
        <dbReference type="Proteomes" id="UP001558632"/>
    </source>
</evidence>
<reference evidence="1 2" key="1">
    <citation type="submission" date="2024-07" db="EMBL/GenBank/DDBJ databases">
        <title>Enhanced genomic and transcriptomic resources for Trichinella pseudospiralis and T. spiralis underpin the discovery of pronounced molecular differences between stages and species.</title>
        <authorList>
            <person name="Pasi K.K."/>
            <person name="La Rosa G."/>
            <person name="Gomez-Morales M.A."/>
            <person name="Tosini F."/>
            <person name="Sumanam S."/>
            <person name="Young N.D."/>
            <person name="Chang B.C."/>
            <person name="Robin G.B."/>
        </authorList>
    </citation>
    <scope>NUCLEOTIDE SEQUENCE [LARGE SCALE GENOMIC DNA]</scope>
    <source>
        <strain evidence="1">ISS534</strain>
    </source>
</reference>
<sequence length="90" mass="10373">MKWTPKIASRLFRSNSTSITEIYQGEKRTVMMFFLFACKRADKQSAKVEIYYYCCQELYRKCYLHNASVPVCQAGIEHDGDGAETGTLPF</sequence>
<keyword evidence="2" id="KW-1185">Reference proteome</keyword>